<dbReference type="Gene3D" id="3.30.530.20">
    <property type="match status" value="1"/>
</dbReference>
<gene>
    <name evidence="1" type="ORF">HH308_13820</name>
</gene>
<accession>A0A848KVK5</accession>
<dbReference type="RefSeq" id="WP_170194803.1">
    <property type="nucleotide sequence ID" value="NZ_JABBNB010000013.1"/>
</dbReference>
<dbReference type="AlphaFoldDB" id="A0A848KVK5"/>
<dbReference type="InterPro" id="IPR023393">
    <property type="entry name" value="START-like_dom_sf"/>
</dbReference>
<dbReference type="EMBL" id="JABBNB010000013">
    <property type="protein sequence ID" value="NMO02292.1"/>
    <property type="molecule type" value="Genomic_DNA"/>
</dbReference>
<reference evidence="1 2" key="1">
    <citation type="submission" date="2020-04" db="EMBL/GenBank/DDBJ databases">
        <title>Gordonia sp. nov. TBRC 11910.</title>
        <authorList>
            <person name="Suriyachadkun C."/>
        </authorList>
    </citation>
    <scope>NUCLEOTIDE SEQUENCE [LARGE SCALE GENOMIC DNA]</scope>
    <source>
        <strain evidence="1 2">TBRC 11910</strain>
    </source>
</reference>
<dbReference type="Proteomes" id="UP000550729">
    <property type="component" value="Unassembled WGS sequence"/>
</dbReference>
<dbReference type="InterPro" id="IPR019587">
    <property type="entry name" value="Polyketide_cyclase/dehydratase"/>
</dbReference>
<comment type="caution">
    <text evidence="1">The sequence shown here is derived from an EMBL/GenBank/DDBJ whole genome shotgun (WGS) entry which is preliminary data.</text>
</comment>
<evidence type="ECO:0000313" key="2">
    <source>
        <dbReference type="Proteomes" id="UP000550729"/>
    </source>
</evidence>
<organism evidence="1 2">
    <name type="scientific">Gordonia asplenii</name>
    <dbReference type="NCBI Taxonomy" id="2725283"/>
    <lineage>
        <taxon>Bacteria</taxon>
        <taxon>Bacillati</taxon>
        <taxon>Actinomycetota</taxon>
        <taxon>Actinomycetes</taxon>
        <taxon>Mycobacteriales</taxon>
        <taxon>Gordoniaceae</taxon>
        <taxon>Gordonia</taxon>
    </lineage>
</organism>
<dbReference type="Pfam" id="PF10604">
    <property type="entry name" value="Polyketide_cyc2"/>
    <property type="match status" value="1"/>
</dbReference>
<sequence>MPRSVVLARSTIVTRPPAEVFTPTLVLPLPALFSTWFGPIPPIREVVDQTGDWQSAGQTRTIKLSGGGQMTEQLTEVSEPTRFRYQLSSIHGPMAPLVSTVDGEWRFEPSPAGTTVTWQWQIHARTSASGLMLPVFGKLWNGYADRALARLGRLL</sequence>
<evidence type="ECO:0000313" key="1">
    <source>
        <dbReference type="EMBL" id="NMO02292.1"/>
    </source>
</evidence>
<protein>
    <submittedName>
        <fullName evidence="1">SRPBCC family protein</fullName>
    </submittedName>
</protein>
<proteinExistence type="predicted"/>
<name>A0A848KVK5_9ACTN</name>
<keyword evidence="2" id="KW-1185">Reference proteome</keyword>
<dbReference type="SUPFAM" id="SSF55961">
    <property type="entry name" value="Bet v1-like"/>
    <property type="match status" value="1"/>
</dbReference>